<proteinExistence type="predicted"/>
<dbReference type="Gene3D" id="3.40.190.10">
    <property type="entry name" value="Periplasmic binding protein-like II"/>
    <property type="match status" value="2"/>
</dbReference>
<dbReference type="RefSeq" id="WP_006943060.1">
    <property type="nucleotide sequence ID" value="NZ_GL538209.1"/>
</dbReference>
<name>E2ZE12_9FIRM</name>
<dbReference type="STRING" id="706434.HMPREF9429_01714"/>
<evidence type="ECO:0000259" key="4">
    <source>
        <dbReference type="SMART" id="SM00079"/>
    </source>
</evidence>
<dbReference type="EMBL" id="AECS01000040">
    <property type="protein sequence ID" value="EFQ03508.1"/>
    <property type="molecule type" value="Genomic_DNA"/>
</dbReference>
<keyword evidence="6" id="KW-1185">Reference proteome</keyword>
<dbReference type="OrthoDB" id="9774451at2"/>
<dbReference type="eggNOG" id="COG0834">
    <property type="taxonomic scope" value="Bacteria"/>
</dbReference>
<dbReference type="PANTHER" id="PTHR35936:SF17">
    <property type="entry name" value="ARGININE-BINDING EXTRACELLULAR PROTEIN ARTP"/>
    <property type="match status" value="1"/>
</dbReference>
<dbReference type="PROSITE" id="PS51257">
    <property type="entry name" value="PROKAR_LIPOPROTEIN"/>
    <property type="match status" value="1"/>
</dbReference>
<evidence type="ECO:0000313" key="6">
    <source>
        <dbReference type="Proteomes" id="UP000003195"/>
    </source>
</evidence>
<dbReference type="Proteomes" id="UP000003195">
    <property type="component" value="Unassembled WGS sequence"/>
</dbReference>
<dbReference type="SMART" id="SM00079">
    <property type="entry name" value="PBPe"/>
    <property type="match status" value="1"/>
</dbReference>
<feature type="chain" id="PRO_5038965769" evidence="2">
    <location>
        <begin position="21"/>
        <end position="255"/>
    </location>
</feature>
<evidence type="ECO:0000259" key="3">
    <source>
        <dbReference type="SMART" id="SM00062"/>
    </source>
</evidence>
<evidence type="ECO:0000256" key="2">
    <source>
        <dbReference type="SAM" id="SignalP"/>
    </source>
</evidence>
<evidence type="ECO:0000313" key="5">
    <source>
        <dbReference type="EMBL" id="EFQ03508.1"/>
    </source>
</evidence>
<dbReference type="InterPro" id="IPR001320">
    <property type="entry name" value="Iontro_rcpt_C"/>
</dbReference>
<organism evidence="5 6">
    <name type="scientific">Megasphaera micronuciformis F0359</name>
    <dbReference type="NCBI Taxonomy" id="706434"/>
    <lineage>
        <taxon>Bacteria</taxon>
        <taxon>Bacillati</taxon>
        <taxon>Bacillota</taxon>
        <taxon>Negativicutes</taxon>
        <taxon>Veillonellales</taxon>
        <taxon>Veillonellaceae</taxon>
        <taxon>Megasphaera</taxon>
    </lineage>
</organism>
<comment type="caution">
    <text evidence="5">The sequence shown here is derived from an EMBL/GenBank/DDBJ whole genome shotgun (WGS) entry which is preliminary data.</text>
</comment>
<dbReference type="HOGENOM" id="CLU_019602_18_2_9"/>
<dbReference type="Pfam" id="PF00497">
    <property type="entry name" value="SBP_bac_3"/>
    <property type="match status" value="1"/>
</dbReference>
<dbReference type="SMART" id="SM00062">
    <property type="entry name" value="PBPb"/>
    <property type="match status" value="1"/>
</dbReference>
<dbReference type="GO" id="GO:0015276">
    <property type="term" value="F:ligand-gated monoatomic ion channel activity"/>
    <property type="evidence" value="ECO:0007669"/>
    <property type="project" value="InterPro"/>
</dbReference>
<keyword evidence="1 2" id="KW-0732">Signal</keyword>
<feature type="domain" description="Ionotropic glutamate receptor C-terminal" evidence="4">
    <location>
        <begin position="34"/>
        <end position="251"/>
    </location>
</feature>
<dbReference type="PANTHER" id="PTHR35936">
    <property type="entry name" value="MEMBRANE-BOUND LYTIC MUREIN TRANSGLYCOSYLASE F"/>
    <property type="match status" value="1"/>
</dbReference>
<evidence type="ECO:0000256" key="1">
    <source>
        <dbReference type="ARBA" id="ARBA00022729"/>
    </source>
</evidence>
<dbReference type="AlphaFoldDB" id="E2ZE12"/>
<feature type="signal peptide" evidence="2">
    <location>
        <begin position="1"/>
        <end position="20"/>
    </location>
</feature>
<sequence>MFKKFLALITLTLIAVSALTGCGTSSPQGNTEKTLIIGMNPNFPPFEFTQGEDYVGFDVDLSKAIAEKLGMKPEIKAMAFDGLIPALQSGQIDLIASGMDATPERREHVNFTQTYFKDGYTIVVRKDNDTIHSFDDLKDITVGAQMGTKAADYAKQYGAVVKEFNQNDQCWMELESHTCDAVVVNRVVALYFLNQGGNKAFKTVGEPILSAGVAMATTKENSELTAKVDKALDELKADGTYATLYKKWFGTEPTY</sequence>
<gene>
    <name evidence="5" type="ORF">HMPREF9429_01714</name>
</gene>
<accession>E2ZE12</accession>
<dbReference type="CDD" id="cd13624">
    <property type="entry name" value="PBP2_Arg_Lys_His"/>
    <property type="match status" value="1"/>
</dbReference>
<protein>
    <submittedName>
        <fullName evidence="5">Putative glutamine ABC transporter periplasmic protein</fullName>
    </submittedName>
</protein>
<feature type="domain" description="Solute-binding protein family 3/N-terminal" evidence="3">
    <location>
        <begin position="34"/>
        <end position="252"/>
    </location>
</feature>
<dbReference type="SUPFAM" id="SSF53850">
    <property type="entry name" value="Periplasmic binding protein-like II"/>
    <property type="match status" value="1"/>
</dbReference>
<dbReference type="GO" id="GO:0016020">
    <property type="term" value="C:membrane"/>
    <property type="evidence" value="ECO:0007669"/>
    <property type="project" value="InterPro"/>
</dbReference>
<reference evidence="5 6" key="1">
    <citation type="submission" date="2010-08" db="EMBL/GenBank/DDBJ databases">
        <authorList>
            <person name="Weinstock G."/>
            <person name="Sodergren E."/>
            <person name="Clifton S."/>
            <person name="Fulton L."/>
            <person name="Fulton B."/>
            <person name="Courtney L."/>
            <person name="Fronick C."/>
            <person name="Harrison M."/>
            <person name="Strong C."/>
            <person name="Farmer C."/>
            <person name="Delahaunty K."/>
            <person name="Markovic C."/>
            <person name="Hall O."/>
            <person name="Minx P."/>
            <person name="Tomlinson C."/>
            <person name="Mitreva M."/>
            <person name="Hou S."/>
            <person name="Chen J."/>
            <person name="Wollam A."/>
            <person name="Pepin K.H."/>
            <person name="Johnson M."/>
            <person name="Bhonagiri V."/>
            <person name="Zhang X."/>
            <person name="Suruliraj S."/>
            <person name="Warren W."/>
            <person name="Chinwalla A."/>
            <person name="Mardis E.R."/>
            <person name="Wilson R.K."/>
        </authorList>
    </citation>
    <scope>NUCLEOTIDE SEQUENCE [LARGE SCALE GENOMIC DNA]</scope>
    <source>
        <strain evidence="5 6">F0359</strain>
    </source>
</reference>
<dbReference type="InterPro" id="IPR001638">
    <property type="entry name" value="Solute-binding_3/MltF_N"/>
</dbReference>